<gene>
    <name evidence="1" type="ORF">SAMN05660324_0266</name>
</gene>
<evidence type="ECO:0000313" key="2">
    <source>
        <dbReference type="Proteomes" id="UP000198863"/>
    </source>
</evidence>
<dbReference type="OrthoDB" id="5187538at2"/>
<evidence type="ECO:0000313" key="1">
    <source>
        <dbReference type="EMBL" id="SDF48911.1"/>
    </source>
</evidence>
<protein>
    <submittedName>
        <fullName evidence="1">Uncharacterized protein</fullName>
    </submittedName>
</protein>
<organism evidence="1 2">
    <name type="scientific">Klenkia brasiliensis</name>
    <dbReference type="NCBI Taxonomy" id="333142"/>
    <lineage>
        <taxon>Bacteria</taxon>
        <taxon>Bacillati</taxon>
        <taxon>Actinomycetota</taxon>
        <taxon>Actinomycetes</taxon>
        <taxon>Geodermatophilales</taxon>
        <taxon>Geodermatophilaceae</taxon>
        <taxon>Klenkia</taxon>
    </lineage>
</organism>
<dbReference type="RefSeq" id="WP_091057030.1">
    <property type="nucleotide sequence ID" value="NZ_FNCF01000001.1"/>
</dbReference>
<dbReference type="Proteomes" id="UP000198863">
    <property type="component" value="Unassembled WGS sequence"/>
</dbReference>
<dbReference type="AlphaFoldDB" id="A0A1G7LHL4"/>
<accession>A0A1G7LHL4</accession>
<proteinExistence type="predicted"/>
<keyword evidence="2" id="KW-1185">Reference proteome</keyword>
<reference evidence="2" key="1">
    <citation type="submission" date="2016-10" db="EMBL/GenBank/DDBJ databases">
        <authorList>
            <person name="Varghese N."/>
            <person name="Submissions S."/>
        </authorList>
    </citation>
    <scope>NUCLEOTIDE SEQUENCE [LARGE SCALE GENOMIC DNA]</scope>
    <source>
        <strain evidence="2">DSM 44526</strain>
    </source>
</reference>
<sequence>MPALGSPLRLLTRLDRRTCDLDDLVAAATRLAATGVPGLCLQVEDDVRRPALLVEEDERLWRVDLADLADELPSTGADLGPAGLDRALREHLTRRPATDAEAARRGVAVLAWAGPAGDDLAWQVAVARGDRLVGWAPHPFTSALDVLAVREAARARAADVVVRCTVEGPVLLLDADAPLLATAALAAPEQVVARSAELGLLLADGSVVVTPGRPVAWAPRAVAARLAGEGVEPCVLLPWRELADLPWV</sequence>
<dbReference type="EMBL" id="FNCF01000001">
    <property type="protein sequence ID" value="SDF48911.1"/>
    <property type="molecule type" value="Genomic_DNA"/>
</dbReference>
<name>A0A1G7LHL4_9ACTN</name>